<dbReference type="EMBL" id="JAGPYW010000009">
    <property type="protein sequence ID" value="MCQ4614722.1"/>
    <property type="molecule type" value="Genomic_DNA"/>
</dbReference>
<gene>
    <name evidence="2" type="ORF">KBX22_08270</name>
</gene>
<evidence type="ECO:0000313" key="2">
    <source>
        <dbReference type="EMBL" id="MCQ4614722.1"/>
    </source>
</evidence>
<sequence length="419" mass="44289">MPIPVRKRCVLAVSVVVLLAQAQVPPAEAEASSAQNNPLSSIFTGEPSRSGSSVLDAASVVLAVLSLSSAVPLLAIPAAVLVALGRGELGSSMYQLYPGSSTGSSRGDASATFPAHDAPPAELRSMRQVEGDLWELTVWSPSMQREVTNDVLLPSGTAPRPTFYLMMGADGAAGGYSWANSSEYQAFFAGKLVNVVTPKGSVSSMQADWYREDPATGMNKWLTYMTRELPPLIDAQFHGNGHDAIAGISMSGGPALDIAVNAPDRFVAAASYSGCPATTGVLGGIYTSSGVTMNKGNPVNMWGTSSNRAWWRHSPILNLERLRGTTLWLGAAQGVPGAIDEEASSKRLGAPMVIEATSYACSKYFAETAQQQGLNVTWHEIVEGTHTWGVFEHMLRASWPTIEGALRESGAWPADLESS</sequence>
<evidence type="ECO:0000256" key="1">
    <source>
        <dbReference type="SAM" id="SignalP"/>
    </source>
</evidence>
<dbReference type="PANTHER" id="PTHR48098:SF1">
    <property type="entry name" value="DIACYLGLYCEROL ACYLTRANSFERASE_MYCOLYLTRANSFERASE AG85A"/>
    <property type="match status" value="1"/>
</dbReference>
<name>A0ABD4TQZ0_9CORY</name>
<feature type="signal peptide" evidence="1">
    <location>
        <begin position="1"/>
        <end position="22"/>
    </location>
</feature>
<keyword evidence="1" id="KW-0732">Signal</keyword>
<feature type="chain" id="PRO_5044783622" evidence="1">
    <location>
        <begin position="23"/>
        <end position="419"/>
    </location>
</feature>
<dbReference type="Pfam" id="PF00756">
    <property type="entry name" value="Esterase"/>
    <property type="match status" value="1"/>
</dbReference>
<dbReference type="Gene3D" id="3.40.50.1820">
    <property type="entry name" value="alpha/beta hydrolase"/>
    <property type="match status" value="1"/>
</dbReference>
<organism evidence="2 3">
    <name type="scientific">Corynebacterium pseudogenitalium</name>
    <dbReference type="NCBI Taxonomy" id="38303"/>
    <lineage>
        <taxon>Bacteria</taxon>
        <taxon>Bacillati</taxon>
        <taxon>Actinomycetota</taxon>
        <taxon>Actinomycetes</taxon>
        <taxon>Mycobacteriales</taxon>
        <taxon>Corynebacteriaceae</taxon>
        <taxon>Corynebacterium</taxon>
    </lineage>
</organism>
<accession>A0ABD4TQZ0</accession>
<comment type="caution">
    <text evidence="2">The sequence shown here is derived from an EMBL/GenBank/DDBJ whole genome shotgun (WGS) entry which is preliminary data.</text>
</comment>
<protein>
    <submittedName>
        <fullName evidence="2">Esterase family protein</fullName>
    </submittedName>
</protein>
<evidence type="ECO:0000313" key="3">
    <source>
        <dbReference type="Proteomes" id="UP001205080"/>
    </source>
</evidence>
<dbReference type="InterPro" id="IPR029058">
    <property type="entry name" value="AB_hydrolase_fold"/>
</dbReference>
<dbReference type="AlphaFoldDB" id="A0ABD4TQZ0"/>
<proteinExistence type="predicted"/>
<dbReference type="Proteomes" id="UP001205080">
    <property type="component" value="Unassembled WGS sequence"/>
</dbReference>
<dbReference type="InterPro" id="IPR000801">
    <property type="entry name" value="Esterase-like"/>
</dbReference>
<dbReference type="RefSeq" id="WP_256001097.1">
    <property type="nucleotide sequence ID" value="NZ_JAGPYW010000009.1"/>
</dbReference>
<dbReference type="PANTHER" id="PTHR48098">
    <property type="entry name" value="ENTEROCHELIN ESTERASE-RELATED"/>
    <property type="match status" value="1"/>
</dbReference>
<dbReference type="InterPro" id="IPR050583">
    <property type="entry name" value="Mycobacterial_A85_antigen"/>
</dbReference>
<reference evidence="2 3" key="1">
    <citation type="submission" date="2021-04" db="EMBL/GenBank/DDBJ databases">
        <title>Corynebacterium genitalium sp. nov. and Corynebacterium genitalium sp. nov., two new species of the genus Corynebacterium.</title>
        <authorList>
            <person name="Jaen-Luchoro D."/>
            <person name="Pinyeiro-Iglesias B."/>
            <person name="Al-Shaer S."/>
            <person name="Karlsson R."/>
            <person name="Gonzales-Siles L."/>
            <person name="Cardew S."/>
            <person name="Jensie-Markopolous S."/>
            <person name="Ohlen M."/>
            <person name="Inganas E."/>
            <person name="Moore E.R.B."/>
        </authorList>
    </citation>
    <scope>NUCLEOTIDE SEQUENCE [LARGE SCALE GENOMIC DNA]</scope>
    <source>
        <strain evidence="2 3">CCUG 55013</strain>
    </source>
</reference>
<dbReference type="SUPFAM" id="SSF53474">
    <property type="entry name" value="alpha/beta-Hydrolases"/>
    <property type="match status" value="1"/>
</dbReference>